<keyword evidence="3" id="KW-1185">Reference proteome</keyword>
<dbReference type="Proteomes" id="UP001228504">
    <property type="component" value="Unassembled WGS sequence"/>
</dbReference>
<feature type="transmembrane region" description="Helical" evidence="1">
    <location>
        <begin position="91"/>
        <end position="110"/>
    </location>
</feature>
<organism evidence="2 3">
    <name type="scientific">Eubacterium multiforme</name>
    <dbReference type="NCBI Taxonomy" id="83339"/>
    <lineage>
        <taxon>Bacteria</taxon>
        <taxon>Bacillati</taxon>
        <taxon>Bacillota</taxon>
        <taxon>Clostridia</taxon>
        <taxon>Eubacteriales</taxon>
        <taxon>Eubacteriaceae</taxon>
        <taxon>Eubacterium</taxon>
    </lineage>
</organism>
<keyword evidence="1" id="KW-0472">Membrane</keyword>
<name>A0ABT9UR03_9FIRM</name>
<dbReference type="RefSeq" id="WP_307484039.1">
    <property type="nucleotide sequence ID" value="NZ_JAUSUF010000002.1"/>
</dbReference>
<gene>
    <name evidence="2" type="ORF">J2S18_001008</name>
</gene>
<dbReference type="InterPro" id="IPR005325">
    <property type="entry name" value="DUF308_memb"/>
</dbReference>
<evidence type="ECO:0000313" key="3">
    <source>
        <dbReference type="Proteomes" id="UP001228504"/>
    </source>
</evidence>
<proteinExistence type="predicted"/>
<feature type="transmembrane region" description="Helical" evidence="1">
    <location>
        <begin position="37"/>
        <end position="54"/>
    </location>
</feature>
<feature type="transmembrane region" description="Helical" evidence="1">
    <location>
        <begin position="66"/>
        <end position="85"/>
    </location>
</feature>
<evidence type="ECO:0000313" key="2">
    <source>
        <dbReference type="EMBL" id="MDQ0149078.1"/>
    </source>
</evidence>
<feature type="transmembrane region" description="Helical" evidence="1">
    <location>
        <begin position="145"/>
        <end position="165"/>
    </location>
</feature>
<comment type="caution">
    <text evidence="2">The sequence shown here is derived from an EMBL/GenBank/DDBJ whole genome shotgun (WGS) entry which is preliminary data.</text>
</comment>
<dbReference type="EMBL" id="JAUSUF010000002">
    <property type="protein sequence ID" value="MDQ0149078.1"/>
    <property type="molecule type" value="Genomic_DNA"/>
</dbReference>
<reference evidence="2 3" key="1">
    <citation type="submission" date="2023-07" db="EMBL/GenBank/DDBJ databases">
        <title>Genomic Encyclopedia of Type Strains, Phase IV (KMG-IV): sequencing the most valuable type-strain genomes for metagenomic binning, comparative biology and taxonomic classification.</title>
        <authorList>
            <person name="Goeker M."/>
        </authorList>
    </citation>
    <scope>NUCLEOTIDE SEQUENCE [LARGE SCALE GENOMIC DNA]</scope>
    <source>
        <strain evidence="2 3">DSM 20694</strain>
    </source>
</reference>
<sequence>MENMEDLADKLFFAQCIFLGLVGIMFFIFPITSIKYFTIFSGSFIAISGLFKLINSFSIKERVINSIYGILDMFFGLLLVFTNITSIENLVLFYGVWAVVRSIILLFGEIKYKTIGLNFKTIYIIILISIGALIIKYSIVNILLASIFIGSYFIINAICEVFIYLK</sequence>
<evidence type="ECO:0000256" key="1">
    <source>
        <dbReference type="SAM" id="Phobius"/>
    </source>
</evidence>
<keyword evidence="1" id="KW-0812">Transmembrane</keyword>
<protein>
    <submittedName>
        <fullName evidence="2">Uncharacterized membrane protein HdeD (DUF308 family)</fullName>
    </submittedName>
</protein>
<feature type="transmembrane region" description="Helical" evidence="1">
    <location>
        <begin position="122"/>
        <end position="139"/>
    </location>
</feature>
<feature type="transmembrane region" description="Helical" evidence="1">
    <location>
        <begin position="12"/>
        <end position="31"/>
    </location>
</feature>
<accession>A0ABT9UR03</accession>
<keyword evidence="1" id="KW-1133">Transmembrane helix</keyword>
<dbReference type="Pfam" id="PF03729">
    <property type="entry name" value="DUF308"/>
    <property type="match status" value="1"/>
</dbReference>